<feature type="transmembrane region" description="Helical" evidence="2">
    <location>
        <begin position="97"/>
        <end position="115"/>
    </location>
</feature>
<feature type="transmembrane region" description="Helical" evidence="2">
    <location>
        <begin position="12"/>
        <end position="34"/>
    </location>
</feature>
<dbReference type="InterPro" id="IPR052712">
    <property type="entry name" value="Acid_resist_chaperone_HdeD"/>
</dbReference>
<keyword evidence="4" id="KW-1185">Reference proteome</keyword>
<dbReference type="PANTHER" id="PTHR34989">
    <property type="entry name" value="PROTEIN HDED"/>
    <property type="match status" value="1"/>
</dbReference>
<feature type="transmembrane region" description="Helical" evidence="2">
    <location>
        <begin position="40"/>
        <end position="63"/>
    </location>
</feature>
<evidence type="ECO:0000313" key="4">
    <source>
        <dbReference type="Proteomes" id="UP001652442"/>
    </source>
</evidence>
<keyword evidence="2" id="KW-1133">Transmembrane helix</keyword>
<dbReference type="InterPro" id="IPR005325">
    <property type="entry name" value="DUF308_memb"/>
</dbReference>
<comment type="caution">
    <text evidence="3">The sequence shown here is derived from an EMBL/GenBank/DDBJ whole genome shotgun (WGS) entry which is preliminary data.</text>
</comment>
<feature type="compositionally biased region" description="Basic and acidic residues" evidence="1">
    <location>
        <begin position="202"/>
        <end position="215"/>
    </location>
</feature>
<dbReference type="Pfam" id="PF03729">
    <property type="entry name" value="DUF308"/>
    <property type="match status" value="1"/>
</dbReference>
<proteinExistence type="predicted"/>
<name>A0ABT2TG93_9FIRM</name>
<reference evidence="3 4" key="1">
    <citation type="journal article" date="2021" name="ISME Commun">
        <title>Automated analysis of genomic sequences facilitates high-throughput and comprehensive description of bacteria.</title>
        <authorList>
            <person name="Hitch T.C.A."/>
        </authorList>
    </citation>
    <scope>NUCLEOTIDE SEQUENCE [LARGE SCALE GENOMIC DNA]</scope>
    <source>
        <strain evidence="3 4">Sanger_109</strain>
    </source>
</reference>
<evidence type="ECO:0000313" key="3">
    <source>
        <dbReference type="EMBL" id="MCU6761213.1"/>
    </source>
</evidence>
<keyword evidence="2" id="KW-0472">Membrane</keyword>
<dbReference type="Proteomes" id="UP001652442">
    <property type="component" value="Unassembled WGS sequence"/>
</dbReference>
<feature type="region of interest" description="Disordered" evidence="1">
    <location>
        <begin position="199"/>
        <end position="241"/>
    </location>
</feature>
<evidence type="ECO:0000256" key="2">
    <source>
        <dbReference type="SAM" id="Phobius"/>
    </source>
</evidence>
<organism evidence="3 4">
    <name type="scientific">Brotonthovivens ammoniilytica</name>
    <dbReference type="NCBI Taxonomy" id="2981725"/>
    <lineage>
        <taxon>Bacteria</taxon>
        <taxon>Bacillati</taxon>
        <taxon>Bacillota</taxon>
        <taxon>Clostridia</taxon>
        <taxon>Lachnospirales</taxon>
        <taxon>Lachnospiraceae</taxon>
        <taxon>Brotonthovivens</taxon>
    </lineage>
</organism>
<feature type="transmembrane region" description="Helical" evidence="2">
    <location>
        <begin position="70"/>
        <end position="91"/>
    </location>
</feature>
<feature type="transmembrane region" description="Helical" evidence="2">
    <location>
        <begin position="160"/>
        <end position="179"/>
    </location>
</feature>
<keyword evidence="2" id="KW-0812">Transmembrane</keyword>
<evidence type="ECO:0000256" key="1">
    <source>
        <dbReference type="SAM" id="MobiDB-lite"/>
    </source>
</evidence>
<accession>A0ABT2TG93</accession>
<gene>
    <name evidence="3" type="ORF">OCV88_02530</name>
</gene>
<sequence>MDKKIMKTKAELGTGAMFIISVIYAVFGLIMLLVPNMEEVYILYLVSAGLIALGIFMIVKYFVNASYKELGNYGFSVGVLSVAAGCCLLIRAEEVAVYFGVFLGICILLTGIVKLQNAVALNSMRHPYWLIFLAAALVFIALSVLIILNPMDLETGQQQYIYVILVADGGVGIFSTFYISQAVKQYQKYGMFPQIKKKPKKNHADENKSFLHKNDGGAAAEKNLSESVMEEEEDLAVTEKEIPSEEEDILKAIMGEEEVRRKRK</sequence>
<dbReference type="RefSeq" id="WP_158424063.1">
    <property type="nucleotide sequence ID" value="NZ_JAOQJQ010000001.1"/>
</dbReference>
<dbReference type="EMBL" id="JAOQJQ010000001">
    <property type="protein sequence ID" value="MCU6761213.1"/>
    <property type="molecule type" value="Genomic_DNA"/>
</dbReference>
<protein>
    <submittedName>
        <fullName evidence="3">DUF308 domain-containing protein</fullName>
    </submittedName>
</protein>
<feature type="transmembrane region" description="Helical" evidence="2">
    <location>
        <begin position="127"/>
        <end position="148"/>
    </location>
</feature>
<dbReference type="PANTHER" id="PTHR34989:SF1">
    <property type="entry name" value="PROTEIN HDED"/>
    <property type="match status" value="1"/>
</dbReference>